<dbReference type="AlphaFoldDB" id="A0A409YEH6"/>
<evidence type="ECO:0000256" key="8">
    <source>
        <dbReference type="ARBA" id="ARBA00023010"/>
    </source>
</evidence>
<keyword evidence="9 11" id="KW-0496">Mitochondrion</keyword>
<keyword evidence="7 11" id="KW-0653">Protein transport</keyword>
<dbReference type="PANTHER" id="PTHR13172">
    <property type="entry name" value="MITOCHONDRIAL IMPORT INNER MEMBRANE TRANSLOCASE SUBUNIT TIM9B"/>
    <property type="match status" value="1"/>
</dbReference>
<dbReference type="Gene3D" id="1.10.287.810">
    <property type="entry name" value="Mitochondrial import inner membrane translocase subunit tim13 like domains"/>
    <property type="match status" value="1"/>
</dbReference>
<keyword evidence="4" id="KW-0479">Metal-binding</keyword>
<dbReference type="InParanoid" id="A0A409YEH6"/>
<evidence type="ECO:0000256" key="5">
    <source>
        <dbReference type="ARBA" id="ARBA00022792"/>
    </source>
</evidence>
<keyword evidence="6" id="KW-0862">Zinc</keyword>
<comment type="domain">
    <text evidence="11">The twin CX3C motif contains 4 conserved Cys residues that form 2 disulfide bonds in the mitochondrial intermembrane space.</text>
</comment>
<dbReference type="GO" id="GO:0015031">
    <property type="term" value="P:protein transport"/>
    <property type="evidence" value="ECO:0007669"/>
    <property type="project" value="UniProtKB-KW"/>
</dbReference>
<comment type="caution">
    <text evidence="13">The sequence shown here is derived from an EMBL/GenBank/DDBJ whole genome shotgun (WGS) entry which is preliminary data.</text>
</comment>
<keyword evidence="11" id="KW-0143">Chaperone</keyword>
<keyword evidence="3 11" id="KW-0813">Transport</keyword>
<keyword evidence="5 11" id="KW-0472">Membrane</keyword>
<comment type="subunit">
    <text evidence="11">Heterohexamer.</text>
</comment>
<evidence type="ECO:0000256" key="6">
    <source>
        <dbReference type="ARBA" id="ARBA00022833"/>
    </source>
</evidence>
<dbReference type="InterPro" id="IPR035427">
    <property type="entry name" value="Tim10-like_dom_sf"/>
</dbReference>
<dbReference type="Proteomes" id="UP000284842">
    <property type="component" value="Unassembled WGS sequence"/>
</dbReference>
<evidence type="ECO:0000313" key="14">
    <source>
        <dbReference type="Proteomes" id="UP000284842"/>
    </source>
</evidence>
<evidence type="ECO:0000256" key="7">
    <source>
        <dbReference type="ARBA" id="ARBA00022927"/>
    </source>
</evidence>
<reference evidence="13 14" key="1">
    <citation type="journal article" date="2018" name="Evol. Lett.">
        <title>Horizontal gene cluster transfer increased hallucinogenic mushroom diversity.</title>
        <authorList>
            <person name="Reynolds H.T."/>
            <person name="Vijayakumar V."/>
            <person name="Gluck-Thaler E."/>
            <person name="Korotkin H.B."/>
            <person name="Matheny P.B."/>
            <person name="Slot J.C."/>
        </authorList>
    </citation>
    <scope>NUCLEOTIDE SEQUENCE [LARGE SCALE GENOMIC DNA]</scope>
    <source>
        <strain evidence="13 14">2629</strain>
    </source>
</reference>
<dbReference type="OrthoDB" id="1551503at2759"/>
<evidence type="ECO:0000256" key="1">
    <source>
        <dbReference type="ARBA" id="ARBA00004137"/>
    </source>
</evidence>
<comment type="function">
    <text evidence="11">Mitochondrial intermembrane chaperone that participates in the import and insertion of some multi-pass transmembrane proteins into the mitochondrial inner membrane. Also required for the transfer of beta-barrel precursors from the TOM complex to the sorting and assembly machinery (SAM complex) of the outer membrane. Acts as a chaperone-like protein that protects the hydrophobic precursors from aggregation and guide them through the mitochondrial intermembrane space.</text>
</comment>
<dbReference type="EMBL" id="NHTK01001249">
    <property type="protein sequence ID" value="PPR01422.1"/>
    <property type="molecule type" value="Genomic_DNA"/>
</dbReference>
<dbReference type="FunCoup" id="A0A409YEH6">
    <property type="interactions" value="380"/>
</dbReference>
<keyword evidence="14" id="KW-1185">Reference proteome</keyword>
<evidence type="ECO:0000256" key="3">
    <source>
        <dbReference type="ARBA" id="ARBA00022448"/>
    </source>
</evidence>
<accession>A0A409YEH6</accession>
<keyword evidence="8 11" id="KW-0811">Translocation</keyword>
<name>A0A409YEH6_9AGAR</name>
<keyword evidence="10 11" id="KW-1015">Disulfide bond</keyword>
<evidence type="ECO:0000259" key="12">
    <source>
        <dbReference type="Pfam" id="PF02953"/>
    </source>
</evidence>
<dbReference type="SUPFAM" id="SSF144122">
    <property type="entry name" value="Tim10-like"/>
    <property type="match status" value="1"/>
</dbReference>
<evidence type="ECO:0000313" key="13">
    <source>
        <dbReference type="EMBL" id="PPR01422.1"/>
    </source>
</evidence>
<proteinExistence type="inferred from homology"/>
<dbReference type="Pfam" id="PF02953">
    <property type="entry name" value="zf-Tim10_DDP"/>
    <property type="match status" value="1"/>
</dbReference>
<dbReference type="GO" id="GO:0005743">
    <property type="term" value="C:mitochondrial inner membrane"/>
    <property type="evidence" value="ECO:0007669"/>
    <property type="project" value="UniProtKB-SubCell"/>
</dbReference>
<gene>
    <name evidence="13" type="ORF">CVT24_001896</name>
</gene>
<organism evidence="13 14">
    <name type="scientific">Panaeolus cyanescens</name>
    <dbReference type="NCBI Taxonomy" id="181874"/>
    <lineage>
        <taxon>Eukaryota</taxon>
        <taxon>Fungi</taxon>
        <taxon>Dikarya</taxon>
        <taxon>Basidiomycota</taxon>
        <taxon>Agaricomycotina</taxon>
        <taxon>Agaricomycetes</taxon>
        <taxon>Agaricomycetidae</taxon>
        <taxon>Agaricales</taxon>
        <taxon>Agaricineae</taxon>
        <taxon>Galeropsidaceae</taxon>
        <taxon>Panaeolus</taxon>
    </lineage>
</organism>
<comment type="similarity">
    <text evidence="2 11">Belongs to the small Tim family.</text>
</comment>
<dbReference type="STRING" id="181874.A0A409YEH6"/>
<evidence type="ECO:0000256" key="10">
    <source>
        <dbReference type="ARBA" id="ARBA00023157"/>
    </source>
</evidence>
<evidence type="ECO:0000256" key="9">
    <source>
        <dbReference type="ARBA" id="ARBA00023128"/>
    </source>
</evidence>
<feature type="domain" description="Tim10-like" evidence="12">
    <location>
        <begin position="17"/>
        <end position="78"/>
    </location>
</feature>
<evidence type="ECO:0000256" key="2">
    <source>
        <dbReference type="ARBA" id="ARBA00006720"/>
    </source>
</evidence>
<dbReference type="InterPro" id="IPR050673">
    <property type="entry name" value="Mito_inner_translocase_sub"/>
</dbReference>
<dbReference type="GO" id="GO:0046872">
    <property type="term" value="F:metal ion binding"/>
    <property type="evidence" value="ECO:0007669"/>
    <property type="project" value="UniProtKB-KW"/>
</dbReference>
<evidence type="ECO:0000256" key="11">
    <source>
        <dbReference type="RuleBase" id="RU367043"/>
    </source>
</evidence>
<protein>
    <recommendedName>
        <fullName evidence="11">Mitochondrial import inner membrane translocase subunit</fullName>
    </recommendedName>
</protein>
<keyword evidence="5 11" id="KW-0999">Mitochondrion inner membrane</keyword>
<comment type="subcellular location">
    <subcellularLocation>
        <location evidence="1 11">Mitochondrion inner membrane</location>
        <topology evidence="1 11">Peripheral membrane protein</topology>
        <orientation evidence="1 11">Intermembrane side</orientation>
    </subcellularLocation>
</comment>
<sequence length="90" mass="10329">MDFSHFNSAEQAHMTKVIEKRQMQDFLKMYSNLVEKCFNTCCNDFTSKALSSKEETCIMNCTEKFIKHSERVGARFAEANAETMNAANQS</sequence>
<evidence type="ECO:0000256" key="4">
    <source>
        <dbReference type="ARBA" id="ARBA00022723"/>
    </source>
</evidence>
<dbReference type="InterPro" id="IPR004217">
    <property type="entry name" value="Tim10-like"/>
</dbReference>